<dbReference type="Pfam" id="PF00467">
    <property type="entry name" value="KOW"/>
    <property type="match status" value="1"/>
</dbReference>
<dbReference type="HAMAP" id="MF_01326_A">
    <property type="entry name" value="Ribosomal_uL24_A"/>
    <property type="match status" value="1"/>
</dbReference>
<dbReference type="CDD" id="cd16564">
    <property type="entry name" value="RING-HC_RNF222"/>
    <property type="match status" value="1"/>
</dbReference>
<dbReference type="SMART" id="SM00184">
    <property type="entry name" value="RING"/>
    <property type="match status" value="1"/>
</dbReference>
<evidence type="ECO:0000256" key="6">
    <source>
        <dbReference type="ARBA" id="ARBA00023274"/>
    </source>
</evidence>
<evidence type="ECO:0000256" key="4">
    <source>
        <dbReference type="ARBA" id="ARBA00022833"/>
    </source>
</evidence>
<dbReference type="Gene3D" id="2.30.30.30">
    <property type="match status" value="1"/>
</dbReference>
<dbReference type="Proteomes" id="UP000322234">
    <property type="component" value="Unassembled WGS sequence"/>
</dbReference>
<dbReference type="EMBL" id="VBQZ03000055">
    <property type="protein sequence ID" value="MXQ89391.1"/>
    <property type="molecule type" value="Genomic_DNA"/>
</dbReference>
<dbReference type="Pfam" id="PF16906">
    <property type="entry name" value="Ribosomal_L26"/>
    <property type="match status" value="1"/>
</dbReference>
<dbReference type="FunFam" id="2.30.30.30:FF:000009">
    <property type="entry name" value="60S ribosomal protein L26"/>
    <property type="match status" value="1"/>
</dbReference>
<keyword evidence="2" id="KW-0479">Metal-binding</keyword>
<gene>
    <name evidence="11" type="ORF">E5288_WYG000935</name>
</gene>
<dbReference type="InterPro" id="IPR005756">
    <property type="entry name" value="Ribosomal_uL24_euk/arc"/>
</dbReference>
<evidence type="ECO:0000313" key="11">
    <source>
        <dbReference type="EMBL" id="MXQ89391.1"/>
    </source>
</evidence>
<dbReference type="GO" id="GO:0031090">
    <property type="term" value="C:organelle membrane"/>
    <property type="evidence" value="ECO:0007669"/>
    <property type="project" value="UniProtKB-ARBA"/>
</dbReference>
<evidence type="ECO:0000256" key="5">
    <source>
        <dbReference type="ARBA" id="ARBA00022980"/>
    </source>
</evidence>
<dbReference type="InterPro" id="IPR005825">
    <property type="entry name" value="Ribosomal_uL24_CS"/>
</dbReference>
<dbReference type="SUPFAM" id="SSF57850">
    <property type="entry name" value="RING/U-box"/>
    <property type="match status" value="1"/>
</dbReference>
<evidence type="ECO:0000256" key="2">
    <source>
        <dbReference type="ARBA" id="ARBA00022723"/>
    </source>
</evidence>
<dbReference type="CDD" id="cd06089">
    <property type="entry name" value="KOW_RPL26"/>
    <property type="match status" value="1"/>
</dbReference>
<name>A0A6B0RK43_9CETA</name>
<dbReference type="PROSITE" id="PS50089">
    <property type="entry name" value="ZF_RING_2"/>
    <property type="match status" value="1"/>
</dbReference>
<dbReference type="InterPro" id="IPR027370">
    <property type="entry name" value="Znf-RING_euk"/>
</dbReference>
<evidence type="ECO:0000256" key="9">
    <source>
        <dbReference type="SAM" id="Phobius"/>
    </source>
</evidence>
<reference evidence="11" key="1">
    <citation type="submission" date="2019-10" db="EMBL/GenBank/DDBJ databases">
        <title>The sequence and de novo assembly of the wild yak genome.</title>
        <authorList>
            <person name="Liu Y."/>
        </authorList>
    </citation>
    <scope>NUCLEOTIDE SEQUENCE [LARGE SCALE GENOMIC DNA]</scope>
    <source>
        <strain evidence="11">WY2019</strain>
    </source>
</reference>
<evidence type="ECO:0000259" key="10">
    <source>
        <dbReference type="PROSITE" id="PS50089"/>
    </source>
</evidence>
<dbReference type="InterPro" id="IPR008991">
    <property type="entry name" value="Translation_prot_SH3-like_sf"/>
</dbReference>
<dbReference type="PROSITE" id="PS00518">
    <property type="entry name" value="ZF_RING_1"/>
    <property type="match status" value="1"/>
</dbReference>
<keyword evidence="3 7" id="KW-0863">Zinc-finger</keyword>
<dbReference type="Pfam" id="PF13445">
    <property type="entry name" value="zf-RING_UBOX"/>
    <property type="match status" value="1"/>
</dbReference>
<dbReference type="SUPFAM" id="SSF50104">
    <property type="entry name" value="Translation proteins SH3-like domain"/>
    <property type="match status" value="1"/>
</dbReference>
<dbReference type="InterPro" id="IPR013083">
    <property type="entry name" value="Znf_RING/FYVE/PHD"/>
</dbReference>
<keyword evidence="5" id="KW-0689">Ribosomal protein</keyword>
<keyword evidence="4" id="KW-0862">Zinc</keyword>
<dbReference type="InterPro" id="IPR001841">
    <property type="entry name" value="Znf_RING"/>
</dbReference>
<dbReference type="GO" id="GO:0015934">
    <property type="term" value="C:large ribosomal subunit"/>
    <property type="evidence" value="ECO:0007669"/>
    <property type="project" value="InterPro"/>
</dbReference>
<dbReference type="InterPro" id="IPR014722">
    <property type="entry name" value="Rib_uL2_dom2"/>
</dbReference>
<dbReference type="GO" id="GO:0003735">
    <property type="term" value="F:structural constituent of ribosome"/>
    <property type="evidence" value="ECO:0007669"/>
    <property type="project" value="InterPro"/>
</dbReference>
<dbReference type="PROSITE" id="PS01108">
    <property type="entry name" value="RIBOSOMAL_L24"/>
    <property type="match status" value="1"/>
</dbReference>
<evidence type="ECO:0000256" key="7">
    <source>
        <dbReference type="PROSITE-ProRule" id="PRU00175"/>
    </source>
</evidence>
<keyword evidence="6" id="KW-0687">Ribonucleoprotein</keyword>
<dbReference type="InterPro" id="IPR041988">
    <property type="entry name" value="Ribosomal_uL24_KOW"/>
</dbReference>
<feature type="transmembrane region" description="Helical" evidence="9">
    <location>
        <begin position="184"/>
        <end position="206"/>
    </location>
</feature>
<comment type="caution">
    <text evidence="11">The sequence shown here is derived from an EMBL/GenBank/DDBJ whole genome shotgun (WGS) entry which is preliminary data.</text>
</comment>
<evidence type="ECO:0000256" key="1">
    <source>
        <dbReference type="ARBA" id="ARBA00010618"/>
    </source>
</evidence>
<dbReference type="GO" id="GO:0008270">
    <property type="term" value="F:zinc ion binding"/>
    <property type="evidence" value="ECO:0007669"/>
    <property type="project" value="UniProtKB-KW"/>
</dbReference>
<dbReference type="AlphaFoldDB" id="A0A6B0RK43"/>
<keyword evidence="9" id="KW-1133">Transmembrane helix</keyword>
<protein>
    <recommendedName>
        <fullName evidence="10">RING-type domain-containing protein</fullName>
    </recommendedName>
</protein>
<keyword evidence="12" id="KW-1185">Reference proteome</keyword>
<feature type="domain" description="RING-type" evidence="10">
    <location>
        <begin position="14"/>
        <end position="65"/>
    </location>
</feature>
<evidence type="ECO:0000256" key="3">
    <source>
        <dbReference type="ARBA" id="ARBA00022771"/>
    </source>
</evidence>
<dbReference type="InterPro" id="IPR042973">
    <property type="entry name" value="RNF222"/>
</dbReference>
<proteinExistence type="inferred from homology"/>
<dbReference type="InterPro" id="IPR017907">
    <property type="entry name" value="Znf_RING_CS"/>
</dbReference>
<dbReference type="SMART" id="SM00739">
    <property type="entry name" value="KOW"/>
    <property type="match status" value="1"/>
</dbReference>
<dbReference type="Gene3D" id="3.30.40.10">
    <property type="entry name" value="Zinc/RING finger domain, C3HC4 (zinc finger)"/>
    <property type="match status" value="1"/>
</dbReference>
<evidence type="ECO:0000313" key="12">
    <source>
        <dbReference type="Proteomes" id="UP000322234"/>
    </source>
</evidence>
<accession>A0A6B0RK43</accession>
<dbReference type="GO" id="GO:0006412">
    <property type="term" value="P:translation"/>
    <property type="evidence" value="ECO:0007669"/>
    <property type="project" value="InterPro"/>
</dbReference>
<organism evidence="11 12">
    <name type="scientific">Bos mutus</name>
    <name type="common">wild yak</name>
    <dbReference type="NCBI Taxonomy" id="72004"/>
    <lineage>
        <taxon>Eukaryota</taxon>
        <taxon>Metazoa</taxon>
        <taxon>Chordata</taxon>
        <taxon>Craniata</taxon>
        <taxon>Vertebrata</taxon>
        <taxon>Euteleostomi</taxon>
        <taxon>Mammalia</taxon>
        <taxon>Eutheria</taxon>
        <taxon>Laurasiatheria</taxon>
        <taxon>Artiodactyla</taxon>
        <taxon>Ruminantia</taxon>
        <taxon>Pecora</taxon>
        <taxon>Bovidae</taxon>
        <taxon>Bovinae</taxon>
        <taxon>Bos</taxon>
    </lineage>
</organism>
<keyword evidence="9" id="KW-0472">Membrane</keyword>
<dbReference type="PANTHER" id="PTHR47095:SF1">
    <property type="entry name" value="RING FINGER PROTEIN 222"/>
    <property type="match status" value="1"/>
</dbReference>
<dbReference type="InterPro" id="IPR005824">
    <property type="entry name" value="KOW"/>
</dbReference>
<dbReference type="GO" id="GO:0003723">
    <property type="term" value="F:RNA binding"/>
    <property type="evidence" value="ECO:0007669"/>
    <property type="project" value="InterPro"/>
</dbReference>
<sequence>MSEGESKDSSGSECPVCYEKFRELQGASRTLSCGHVFCHDCLVKYLLSTRVDGQVQRTIVCPICRYVTFLSRKSSRWPAKLDKSSQILAVPVGLPPSPLPDALGHANPLALSQPVWRSSPGQGGQLPLDPPPSLPREPQIFIISRHGMPLGEQDSVLPRRSLAELSGASPAPSSTRSFCCRSRALLLITLIAVVAVVAAILPWVLLNRKQPADLFPSVAIAEALAAKMKFNPFVTSDRSKNRKRHFNAPSHIRRKIMSSPLSKELRQKYNVRSMPIRKDDEVQVVRGHYKGQQIGKVVQVYRKKYVIYIERVQREKANGTTVHVGIHPSKVVITRLKLDKDRKKILERKAKSRQVGKEKGKYKEETIEKMQE</sequence>
<dbReference type="NCBIfam" id="TIGR01080">
    <property type="entry name" value="rplX_A_E"/>
    <property type="match status" value="1"/>
</dbReference>
<feature type="region of interest" description="Disordered" evidence="8">
    <location>
        <begin position="349"/>
        <end position="372"/>
    </location>
</feature>
<comment type="similarity">
    <text evidence="1">Belongs to the universal ribosomal protein uL24 family.</text>
</comment>
<dbReference type="PANTHER" id="PTHR47095">
    <property type="entry name" value="RING FINGER PROTEIN 222"/>
    <property type="match status" value="1"/>
</dbReference>
<evidence type="ECO:0000256" key="8">
    <source>
        <dbReference type="SAM" id="MobiDB-lite"/>
    </source>
</evidence>
<keyword evidence="9" id="KW-0812">Transmembrane</keyword>